<dbReference type="Pfam" id="PF00439">
    <property type="entry name" value="Bromodomain"/>
    <property type="match status" value="1"/>
</dbReference>
<feature type="compositionally biased region" description="Polar residues" evidence="3">
    <location>
        <begin position="40"/>
        <end position="63"/>
    </location>
</feature>
<feature type="compositionally biased region" description="Basic and acidic residues" evidence="3">
    <location>
        <begin position="533"/>
        <end position="547"/>
    </location>
</feature>
<organism evidence="5">
    <name type="scientific">Davidia involucrata</name>
    <name type="common">Dove tree</name>
    <dbReference type="NCBI Taxonomy" id="16924"/>
    <lineage>
        <taxon>Eukaryota</taxon>
        <taxon>Viridiplantae</taxon>
        <taxon>Streptophyta</taxon>
        <taxon>Embryophyta</taxon>
        <taxon>Tracheophyta</taxon>
        <taxon>Spermatophyta</taxon>
        <taxon>Magnoliopsida</taxon>
        <taxon>eudicotyledons</taxon>
        <taxon>Gunneridae</taxon>
        <taxon>Pentapetalae</taxon>
        <taxon>asterids</taxon>
        <taxon>Cornales</taxon>
        <taxon>Nyssaceae</taxon>
        <taxon>Davidia</taxon>
    </lineage>
</organism>
<dbReference type="PRINTS" id="PR00503">
    <property type="entry name" value="BROMODOMAIN"/>
</dbReference>
<reference evidence="5" key="1">
    <citation type="submission" date="2019-08" db="EMBL/GenBank/DDBJ databases">
        <title>Reference gene set and small RNA set construction with multiple tissues from Davidia involucrata Baill.</title>
        <authorList>
            <person name="Yang H."/>
            <person name="Zhou C."/>
            <person name="Li G."/>
            <person name="Wang J."/>
            <person name="Gao P."/>
            <person name="Wang M."/>
            <person name="Wang R."/>
            <person name="Zhao Y."/>
        </authorList>
    </citation>
    <scope>NUCLEOTIDE SEQUENCE</scope>
    <source>
        <tissue evidence="5">Mixed with DoveR01_LX</tissue>
    </source>
</reference>
<feature type="region of interest" description="Disordered" evidence="3">
    <location>
        <begin position="528"/>
        <end position="547"/>
    </location>
</feature>
<dbReference type="AlphaFoldDB" id="A0A5B7B4Y5"/>
<feature type="compositionally biased region" description="Basic and acidic residues" evidence="3">
    <location>
        <begin position="19"/>
        <end position="28"/>
    </location>
</feature>
<feature type="compositionally biased region" description="Basic and acidic residues" evidence="3">
    <location>
        <begin position="288"/>
        <end position="300"/>
    </location>
</feature>
<feature type="compositionally biased region" description="Basic residues" evidence="3">
    <location>
        <begin position="301"/>
        <end position="313"/>
    </location>
</feature>
<dbReference type="PROSITE" id="PS00633">
    <property type="entry name" value="BROMODOMAIN_1"/>
    <property type="match status" value="1"/>
</dbReference>
<sequence length="751" mass="82480">MGKVVDRKKKKGRPSLLDLQKRSLKEQQELQQHQLHKRNPNPSVRTSPITPNPTRRSTRQNPNPGGISPVTDNNDTTGEDDDELNGKRREKKLKLVLKLPSQRSSMNSTPLNSGLYNSDSNAEDDVVTTNHKKQKINAIGEGSHQNDTEKAEKHVPASISLQGTQVDMGPSELCAGTQLDMGPSTPLPDKNLLLFILDRLQKKDSYGVFSEPVDPNELPDYHEVIENPMDFGTVRKNLASGGYANLEQLEKDVFLICSNAMQYNAPDTIYFRQARSIQELAKKNFENLRRDSDDNEPERKIVRRGRPPTKNLKKQMMRPSLECAGSVFSLDATLATGAENTTWSNSDPRKGPLSDKLGPADLSGRSFHGSHSSEVYSGRLVEHKFEMNDEFAGSMSKGNWIKQGKKQAAFDENRRNTYKQSHLPASGREPAVLTTFDGERKQLMAVGLHSEYGYTRSLARFAANLGLVAWKIASKKLEKSLPPGVNFGPGWVGENEAAPQRPLLLPSPPPVQLSPSLPISLPGISSAAAVETKGGKSSESWERENFSEKHIDLQASQPSKPLLPSQPTSSSPIVANRSPEPIAESAEAVRGLNSHSGFNAPSNSAGAIRPRHAIQMNPGMNGFNGTHGFNLATTQMEKVMGSVRPIEVNLRSSRVADTVSTRNSNFVRPVTANSLNSEDSKLLENRSTISMPNLGFAAAKTRHNTQASWQEVSLRQKPDSVPPDLNERFQSPGSPNSSRVDSTQPDLALQL</sequence>
<gene>
    <name evidence="5" type="ORF">Din_032847</name>
</gene>
<feature type="region of interest" description="Disordered" evidence="3">
    <location>
        <begin position="1"/>
        <end position="123"/>
    </location>
</feature>
<feature type="compositionally biased region" description="Low complexity" evidence="3">
    <location>
        <begin position="554"/>
        <end position="572"/>
    </location>
</feature>
<accession>A0A5B7B4Y5</accession>
<dbReference type="PROSITE" id="PS50014">
    <property type="entry name" value="BROMODOMAIN_2"/>
    <property type="match status" value="1"/>
</dbReference>
<feature type="compositionally biased region" description="Polar residues" evidence="3">
    <location>
        <begin position="728"/>
        <end position="745"/>
    </location>
</feature>
<evidence type="ECO:0000259" key="4">
    <source>
        <dbReference type="PROSITE" id="PS50014"/>
    </source>
</evidence>
<proteinExistence type="predicted"/>
<dbReference type="InterPro" id="IPR036427">
    <property type="entry name" value="Bromodomain-like_sf"/>
</dbReference>
<evidence type="ECO:0000256" key="1">
    <source>
        <dbReference type="ARBA" id="ARBA00023117"/>
    </source>
</evidence>
<evidence type="ECO:0000256" key="2">
    <source>
        <dbReference type="PROSITE-ProRule" id="PRU00035"/>
    </source>
</evidence>
<keyword evidence="1 2" id="KW-0103">Bromodomain</keyword>
<dbReference type="PANTHER" id="PTHR22881">
    <property type="entry name" value="BROMODOMAIN CONTAINING PROTEIN"/>
    <property type="match status" value="1"/>
</dbReference>
<feature type="region of interest" description="Disordered" evidence="3">
    <location>
        <begin position="554"/>
        <end position="577"/>
    </location>
</feature>
<feature type="region of interest" description="Disordered" evidence="3">
    <location>
        <begin position="339"/>
        <end position="370"/>
    </location>
</feature>
<dbReference type="SUPFAM" id="SSF47370">
    <property type="entry name" value="Bromodomain"/>
    <property type="match status" value="1"/>
</dbReference>
<dbReference type="InterPro" id="IPR018359">
    <property type="entry name" value="Bromodomain_CS"/>
</dbReference>
<feature type="region of interest" description="Disordered" evidence="3">
    <location>
        <begin position="707"/>
        <end position="751"/>
    </location>
</feature>
<dbReference type="EMBL" id="GHES01032847">
    <property type="protein sequence ID" value="MPA63406.1"/>
    <property type="molecule type" value="Transcribed_RNA"/>
</dbReference>
<feature type="region of interest" description="Disordered" evidence="3">
    <location>
        <begin position="288"/>
        <end position="313"/>
    </location>
</feature>
<dbReference type="InterPro" id="IPR001487">
    <property type="entry name" value="Bromodomain"/>
</dbReference>
<dbReference type="SMART" id="SM00297">
    <property type="entry name" value="BROMO"/>
    <property type="match status" value="1"/>
</dbReference>
<feature type="compositionally biased region" description="Polar residues" evidence="3">
    <location>
        <begin position="101"/>
        <end position="120"/>
    </location>
</feature>
<evidence type="ECO:0000256" key="3">
    <source>
        <dbReference type="SAM" id="MobiDB-lite"/>
    </source>
</evidence>
<dbReference type="PANTHER" id="PTHR22881:SF27">
    <property type="entry name" value="BROMODOMAIN CONTAINING 7_9"/>
    <property type="match status" value="1"/>
</dbReference>
<evidence type="ECO:0000313" key="5">
    <source>
        <dbReference type="EMBL" id="MPA63406.1"/>
    </source>
</evidence>
<name>A0A5B7B4Y5_DAVIN</name>
<dbReference type="Gene3D" id="1.20.920.10">
    <property type="entry name" value="Bromodomain-like"/>
    <property type="match status" value="1"/>
</dbReference>
<dbReference type="CDD" id="cd04369">
    <property type="entry name" value="Bromodomain"/>
    <property type="match status" value="1"/>
</dbReference>
<dbReference type="InterPro" id="IPR051831">
    <property type="entry name" value="Bromodomain_contain_prot"/>
</dbReference>
<feature type="compositionally biased region" description="Basic residues" evidence="3">
    <location>
        <begin position="1"/>
        <end position="13"/>
    </location>
</feature>
<protein>
    <recommendedName>
        <fullName evidence="4">Bromo domain-containing protein</fullName>
    </recommendedName>
</protein>
<feature type="domain" description="Bromo" evidence="4">
    <location>
        <begin position="201"/>
        <end position="271"/>
    </location>
</feature>